<dbReference type="PROSITE" id="PS00061">
    <property type="entry name" value="ADH_SHORT"/>
    <property type="match status" value="1"/>
</dbReference>
<reference evidence="5" key="1">
    <citation type="submission" date="2023-01" db="EMBL/GenBank/DDBJ databases">
        <title>Key to firefly adult light organ development and bioluminescence: homeobox transcription factors regulate luciferase expression and transportation to peroxisome.</title>
        <authorList>
            <person name="Fu X."/>
        </authorList>
    </citation>
    <scope>NUCLEOTIDE SEQUENCE [LARGE SCALE GENOMIC DNA]</scope>
</reference>
<dbReference type="InterPro" id="IPR036291">
    <property type="entry name" value="NAD(P)-bd_dom_sf"/>
</dbReference>
<dbReference type="InterPro" id="IPR002347">
    <property type="entry name" value="SDR_fam"/>
</dbReference>
<evidence type="ECO:0000256" key="2">
    <source>
        <dbReference type="ARBA" id="ARBA00023002"/>
    </source>
</evidence>
<accession>A0AAN7SPM4</accession>
<keyword evidence="5" id="KW-1185">Reference proteome</keyword>
<dbReference type="FunFam" id="3.40.50.720:FF:000047">
    <property type="entry name" value="NADP-dependent L-serine/L-allo-threonine dehydrogenase"/>
    <property type="match status" value="1"/>
</dbReference>
<dbReference type="EMBL" id="JARPUR010000002">
    <property type="protein sequence ID" value="KAK4881383.1"/>
    <property type="molecule type" value="Genomic_DNA"/>
</dbReference>
<dbReference type="PANTHER" id="PTHR43115:SF4">
    <property type="entry name" value="DEHYDROGENASE_REDUCTASE SDR FAMILY MEMBER 11"/>
    <property type="match status" value="1"/>
</dbReference>
<evidence type="ECO:0000256" key="1">
    <source>
        <dbReference type="ARBA" id="ARBA00006484"/>
    </source>
</evidence>
<dbReference type="PANTHER" id="PTHR43115">
    <property type="entry name" value="DEHYDROGENASE/REDUCTASE SDR FAMILY MEMBER 11"/>
    <property type="match status" value="1"/>
</dbReference>
<name>A0AAN7SPM4_9COLE</name>
<evidence type="ECO:0000256" key="3">
    <source>
        <dbReference type="RuleBase" id="RU000363"/>
    </source>
</evidence>
<dbReference type="Proteomes" id="UP001353858">
    <property type="component" value="Unassembled WGS sequence"/>
</dbReference>
<proteinExistence type="inferred from homology"/>
<dbReference type="PRINTS" id="PR00080">
    <property type="entry name" value="SDRFAMILY"/>
</dbReference>
<comment type="similarity">
    <text evidence="1 3">Belongs to the short-chain dehydrogenases/reductases (SDR) family.</text>
</comment>
<dbReference type="GO" id="GO:0016616">
    <property type="term" value="F:oxidoreductase activity, acting on the CH-OH group of donors, NAD or NADP as acceptor"/>
    <property type="evidence" value="ECO:0007669"/>
    <property type="project" value="UniProtKB-ARBA"/>
</dbReference>
<organism evidence="4 5">
    <name type="scientific">Aquatica leii</name>
    <dbReference type="NCBI Taxonomy" id="1421715"/>
    <lineage>
        <taxon>Eukaryota</taxon>
        <taxon>Metazoa</taxon>
        <taxon>Ecdysozoa</taxon>
        <taxon>Arthropoda</taxon>
        <taxon>Hexapoda</taxon>
        <taxon>Insecta</taxon>
        <taxon>Pterygota</taxon>
        <taxon>Neoptera</taxon>
        <taxon>Endopterygota</taxon>
        <taxon>Coleoptera</taxon>
        <taxon>Polyphaga</taxon>
        <taxon>Elateriformia</taxon>
        <taxon>Elateroidea</taxon>
        <taxon>Lampyridae</taxon>
        <taxon>Luciolinae</taxon>
        <taxon>Aquatica</taxon>
    </lineage>
</organism>
<gene>
    <name evidence="4" type="ORF">RN001_004702</name>
</gene>
<evidence type="ECO:0000313" key="4">
    <source>
        <dbReference type="EMBL" id="KAK4881383.1"/>
    </source>
</evidence>
<protein>
    <recommendedName>
        <fullName evidence="6">Farnesol dehydrogenase-like</fullName>
    </recommendedName>
</protein>
<sequence length="249" mass="27399">MVYSLKNWQGKLAVVTGVTAGIGEEITVQLIKAGVNVLGLARRKERLDLLTNRLKNENGKFYAFVADVSKEDDILKAFLWAEENIGAVHILINNAGVRKRTNLVEGDTNLWKEVFDTNVLGLCIATREAFKSMKKHNVSGHIIHINSIVGHTVVYLPQSSVYPASKFAVTALTETLRQELNAIGSKIKVTSISPGYVDTEFRKASNLETTNELLSLKSEDVADAVLYALGTPSHVQVHEIIIKPIGETF</sequence>
<dbReference type="Pfam" id="PF00106">
    <property type="entry name" value="adh_short"/>
    <property type="match status" value="1"/>
</dbReference>
<dbReference type="PRINTS" id="PR00081">
    <property type="entry name" value="GDHRDH"/>
</dbReference>
<dbReference type="SUPFAM" id="SSF51735">
    <property type="entry name" value="NAD(P)-binding Rossmann-fold domains"/>
    <property type="match status" value="1"/>
</dbReference>
<dbReference type="Gene3D" id="3.40.50.720">
    <property type="entry name" value="NAD(P)-binding Rossmann-like Domain"/>
    <property type="match status" value="1"/>
</dbReference>
<evidence type="ECO:0008006" key="6">
    <source>
        <dbReference type="Google" id="ProtNLM"/>
    </source>
</evidence>
<keyword evidence="2" id="KW-0560">Oxidoreductase</keyword>
<comment type="caution">
    <text evidence="4">The sequence shown here is derived from an EMBL/GenBank/DDBJ whole genome shotgun (WGS) entry which is preliminary data.</text>
</comment>
<evidence type="ECO:0000313" key="5">
    <source>
        <dbReference type="Proteomes" id="UP001353858"/>
    </source>
</evidence>
<dbReference type="InterPro" id="IPR020904">
    <property type="entry name" value="Sc_DH/Rdtase_CS"/>
</dbReference>
<dbReference type="AlphaFoldDB" id="A0AAN7SPM4"/>